<evidence type="ECO:0000313" key="2">
    <source>
        <dbReference type="EMBL" id="WQB98688.1"/>
    </source>
</evidence>
<reference evidence="2 3" key="1">
    <citation type="submission" date="2023-11" db="EMBL/GenBank/DDBJ databases">
        <authorList>
            <person name="Panchal A.K."/>
            <person name="Meaney J.S."/>
            <person name="Karas B.J."/>
            <person name="diCenzo G.C."/>
        </authorList>
    </citation>
    <scope>NUCLEOTIDE SEQUENCE [LARGE SCALE GENOMIC DNA]</scope>
    <source>
        <strain evidence="2 3">NZP2235</strain>
    </source>
</reference>
<organism evidence="2 3">
    <name type="scientific">Mesorhizobium huakuii</name>
    <dbReference type="NCBI Taxonomy" id="28104"/>
    <lineage>
        <taxon>Bacteria</taxon>
        <taxon>Pseudomonadati</taxon>
        <taxon>Pseudomonadota</taxon>
        <taxon>Alphaproteobacteria</taxon>
        <taxon>Hyphomicrobiales</taxon>
        <taxon>Phyllobacteriaceae</taxon>
        <taxon>Mesorhizobium</taxon>
    </lineage>
</organism>
<protein>
    <submittedName>
        <fullName evidence="2">Uncharacterized protein</fullName>
    </submittedName>
</protein>
<evidence type="ECO:0000313" key="3">
    <source>
        <dbReference type="Proteomes" id="UP001322481"/>
    </source>
</evidence>
<gene>
    <name evidence="2" type="ORF">U0R22_002852</name>
</gene>
<dbReference type="RefSeq" id="WP_322418924.1">
    <property type="nucleotide sequence ID" value="NZ_CP139858.1"/>
</dbReference>
<feature type="region of interest" description="Disordered" evidence="1">
    <location>
        <begin position="165"/>
        <end position="185"/>
    </location>
</feature>
<feature type="region of interest" description="Disordered" evidence="1">
    <location>
        <begin position="1"/>
        <end position="36"/>
    </location>
</feature>
<keyword evidence="3" id="KW-1185">Reference proteome</keyword>
<dbReference type="EMBL" id="CP139858">
    <property type="protein sequence ID" value="WQB98688.1"/>
    <property type="molecule type" value="Genomic_DNA"/>
</dbReference>
<dbReference type="Proteomes" id="UP001322481">
    <property type="component" value="Chromosome"/>
</dbReference>
<sequence length="241" mass="27237">MRKKSGTRTKGTKDHAVLRRRASHKSKGDSSVSPKNEAALLRAKEFEKFAAQQGEMVAGAEEAAVSLDYEAVAEIVRKGQKLAKDEEAWPQFITLPFWTVEVKKGRPKPEDRPEAIRYMLRRYRGSSELQSKQASDRWRAVKVLLAEGVKPHRMAAILEKRGGYRGINRPKRNGQTSSEVAPKDKSKSEASNCLFEADFGPNIDWLTRLETPCRIGLIGFVEEVGVPIKIRVEKFQRMKET</sequence>
<evidence type="ECO:0000256" key="1">
    <source>
        <dbReference type="SAM" id="MobiDB-lite"/>
    </source>
</evidence>
<proteinExistence type="predicted"/>
<name>A0ABZ0VP24_9HYPH</name>
<accession>A0ABZ0VP24</accession>